<dbReference type="Proteomes" id="UP000474757">
    <property type="component" value="Unassembled WGS sequence"/>
</dbReference>
<evidence type="ECO:0000259" key="1">
    <source>
        <dbReference type="SMART" id="SM00849"/>
    </source>
</evidence>
<dbReference type="PANTHER" id="PTHR23131">
    <property type="entry name" value="ENDORIBONUCLEASE LACTB2"/>
    <property type="match status" value="1"/>
</dbReference>
<comment type="caution">
    <text evidence="2">The sequence shown here is derived from an EMBL/GenBank/DDBJ whole genome shotgun (WGS) entry which is preliminary data.</text>
</comment>
<dbReference type="CDD" id="cd16278">
    <property type="entry name" value="metallo-hydrolase-like_MBL-fold"/>
    <property type="match status" value="1"/>
</dbReference>
<dbReference type="InterPro" id="IPR001279">
    <property type="entry name" value="Metallo-B-lactamas"/>
</dbReference>
<dbReference type="Pfam" id="PF17778">
    <property type="entry name" value="WHD_BLACT"/>
    <property type="match status" value="1"/>
</dbReference>
<dbReference type="InterPro" id="IPR036866">
    <property type="entry name" value="RibonucZ/Hydroxyglut_hydro"/>
</dbReference>
<gene>
    <name evidence="2" type="ORF">GZA08_06385</name>
</gene>
<name>A0A6B2JH91_9RHOB</name>
<dbReference type="GO" id="GO:0016787">
    <property type="term" value="F:hydrolase activity"/>
    <property type="evidence" value="ECO:0007669"/>
    <property type="project" value="UniProtKB-KW"/>
</dbReference>
<dbReference type="InterPro" id="IPR050662">
    <property type="entry name" value="Sec-metab_biosynth-thioest"/>
</dbReference>
<protein>
    <submittedName>
        <fullName evidence="2">MBL fold metallo-hydrolase</fullName>
    </submittedName>
</protein>
<evidence type="ECO:0000313" key="2">
    <source>
        <dbReference type="EMBL" id="NDV00593.1"/>
    </source>
</evidence>
<dbReference type="Pfam" id="PF00753">
    <property type="entry name" value="Lactamase_B"/>
    <property type="match status" value="1"/>
</dbReference>
<dbReference type="PANTHER" id="PTHR23131:SF0">
    <property type="entry name" value="ENDORIBONUCLEASE LACTB2"/>
    <property type="match status" value="1"/>
</dbReference>
<evidence type="ECO:0000313" key="3">
    <source>
        <dbReference type="Proteomes" id="UP000474757"/>
    </source>
</evidence>
<proteinExistence type="predicted"/>
<dbReference type="RefSeq" id="WP_163891239.1">
    <property type="nucleotide sequence ID" value="NZ_JAAFYS010000002.1"/>
</dbReference>
<accession>A0A6B2JH91</accession>
<dbReference type="Gene3D" id="1.10.10.10">
    <property type="entry name" value="Winged helix-like DNA-binding domain superfamily/Winged helix DNA-binding domain"/>
    <property type="match status" value="1"/>
</dbReference>
<feature type="domain" description="Metallo-beta-lactamase" evidence="1">
    <location>
        <begin position="29"/>
        <end position="206"/>
    </location>
</feature>
<dbReference type="Gene3D" id="3.60.15.10">
    <property type="entry name" value="Ribonuclease Z/Hydroxyacylglutathione hydrolase-like"/>
    <property type="match status" value="1"/>
</dbReference>
<sequence length="293" mass="31127">MSAPALPEPVAPGVMRLLAPNPSPMTFRGTNSYLVGDTRLAVIDPGPDLPAHLEALLAAIAGRPVDAILVTHAHRDHSALSPSLAAATGAPVLAYGPASAGRSPVMARLAAEGLTAGGVDEAFRPDRRLTDGEAISGPGWSLETLWTPGHMGNHLSFRLDDIIFTGDVAMGWASSIVAPPDGDVSQFLASCRRLCALSPRRLLPGHGEPVEKPAERLSWLIRHRERRAAQILSALSDGPLTVDDLTTRLYGDMAWSLRAAAAQNVFAHLIDLVEKEVVATMPRLASDARFQCR</sequence>
<reference evidence="2 3" key="1">
    <citation type="submission" date="2020-02" db="EMBL/GenBank/DDBJ databases">
        <title>Pseudoroseicyclus tamarix, sp. nov., isolated from offshore sediment of a Tamarix chinensis forest.</title>
        <authorList>
            <person name="Gai Y."/>
        </authorList>
    </citation>
    <scope>NUCLEOTIDE SEQUENCE [LARGE SCALE GENOMIC DNA]</scope>
    <source>
        <strain evidence="2 3">CLL3-39</strain>
    </source>
</reference>
<organism evidence="2 3">
    <name type="scientific">Pseudoroseicyclus tamaricis</name>
    <dbReference type="NCBI Taxonomy" id="2705421"/>
    <lineage>
        <taxon>Bacteria</taxon>
        <taxon>Pseudomonadati</taxon>
        <taxon>Pseudomonadota</taxon>
        <taxon>Alphaproteobacteria</taxon>
        <taxon>Rhodobacterales</taxon>
        <taxon>Paracoccaceae</taxon>
        <taxon>Pseudoroseicyclus</taxon>
    </lineage>
</organism>
<dbReference type="SUPFAM" id="SSF56281">
    <property type="entry name" value="Metallo-hydrolase/oxidoreductase"/>
    <property type="match status" value="1"/>
</dbReference>
<dbReference type="InterPro" id="IPR036388">
    <property type="entry name" value="WH-like_DNA-bd_sf"/>
</dbReference>
<keyword evidence="3" id="KW-1185">Reference proteome</keyword>
<dbReference type="InterPro" id="IPR041516">
    <property type="entry name" value="LACTB2_WH"/>
</dbReference>
<dbReference type="EMBL" id="JAAGAB010000002">
    <property type="protein sequence ID" value="NDV00593.1"/>
    <property type="molecule type" value="Genomic_DNA"/>
</dbReference>
<dbReference type="SMART" id="SM00849">
    <property type="entry name" value="Lactamase_B"/>
    <property type="match status" value="1"/>
</dbReference>
<dbReference type="AlphaFoldDB" id="A0A6B2JH91"/>
<keyword evidence="2" id="KW-0378">Hydrolase</keyword>